<evidence type="ECO:0000256" key="1">
    <source>
        <dbReference type="SAM" id="Coils"/>
    </source>
</evidence>
<name>L0GTQ4_9GAMM</name>
<keyword evidence="4" id="KW-1185">Reference proteome</keyword>
<dbReference type="EMBL" id="CP003051">
    <property type="protein sequence ID" value="AGA89192.1"/>
    <property type="molecule type" value="Genomic_DNA"/>
</dbReference>
<keyword evidence="1" id="KW-0175">Coiled coil</keyword>
<keyword evidence="2" id="KW-0812">Transmembrane</keyword>
<accession>L0GTQ4</accession>
<dbReference type="AlphaFoldDB" id="L0GTQ4"/>
<keyword evidence="2" id="KW-0472">Membrane</keyword>
<feature type="coiled-coil region" evidence="1">
    <location>
        <begin position="146"/>
        <end position="181"/>
    </location>
</feature>
<proteinExistence type="predicted"/>
<dbReference type="RefSeq" id="WP_015279342.1">
    <property type="nucleotide sequence ID" value="NC_019940.1"/>
</dbReference>
<evidence type="ECO:0000313" key="3">
    <source>
        <dbReference type="EMBL" id="AGA89192.1"/>
    </source>
</evidence>
<dbReference type="HOGENOM" id="CLU_741737_0_0_6"/>
<feature type="transmembrane region" description="Helical" evidence="2">
    <location>
        <begin position="42"/>
        <end position="61"/>
    </location>
</feature>
<keyword evidence="2" id="KW-1133">Transmembrane helix</keyword>
<evidence type="ECO:0008006" key="5">
    <source>
        <dbReference type="Google" id="ProtNLM"/>
    </source>
</evidence>
<sequence length="373" mass="41833">MRLTSFFRLGWTVQLFVGVALFSVSFLIELDVMQRLFGTSPAAIVLVGGFELGKAAAIVWHRYLALASSAVYPVQTRVVSAGFRSGLVLLSLLCSLLYLGAQLDRPNLVAVRAAEVARIDARLAEDLRRLETAREARFQTDEARRRTEYEDARAEHQRRIVELEDRLREEMEDRLREEMDNVVGGTFKGPRYLELSERLELTRGERDAALTRLSQRHLREATQLAETLARELAAQRERLTAAAEARRQAVRTATFDDDERVDNPLVTAFLRTTDALSGHQLTPPQFVFGLALFLSALIELGIVLAFDTVTLVAIPALEAQHREDVTTEALMAEVSGNATREGIRHRETMERIRKGAERAMDEAEAHIGPRQAA</sequence>
<dbReference type="OrthoDB" id="7107842at2"/>
<protein>
    <recommendedName>
        <fullName evidence="5">DUF4407 domain-containing protein</fullName>
    </recommendedName>
</protein>
<organism evidence="3 4">
    <name type="scientific">Thioflavicoccus mobilis 8321</name>
    <dbReference type="NCBI Taxonomy" id="765912"/>
    <lineage>
        <taxon>Bacteria</taxon>
        <taxon>Pseudomonadati</taxon>
        <taxon>Pseudomonadota</taxon>
        <taxon>Gammaproteobacteria</taxon>
        <taxon>Chromatiales</taxon>
        <taxon>Chromatiaceae</taxon>
        <taxon>Thioflavicoccus</taxon>
    </lineage>
</organism>
<dbReference type="Proteomes" id="UP000010816">
    <property type="component" value="Chromosome"/>
</dbReference>
<evidence type="ECO:0000313" key="4">
    <source>
        <dbReference type="Proteomes" id="UP000010816"/>
    </source>
</evidence>
<dbReference type="KEGG" id="tmb:Thimo_0322"/>
<feature type="transmembrane region" description="Helical" evidence="2">
    <location>
        <begin position="81"/>
        <end position="99"/>
    </location>
</feature>
<feature type="coiled-coil region" evidence="1">
    <location>
        <begin position="218"/>
        <end position="245"/>
    </location>
</feature>
<reference evidence="3 4" key="1">
    <citation type="submission" date="2011-09" db="EMBL/GenBank/DDBJ databases">
        <title>Complete sequence of chromosome of Thioflavicoccus mobilis 8321.</title>
        <authorList>
            <consortium name="US DOE Joint Genome Institute"/>
            <person name="Lucas S."/>
            <person name="Han J."/>
            <person name="Lapidus A."/>
            <person name="Cheng J.-F."/>
            <person name="Goodwin L."/>
            <person name="Pitluck S."/>
            <person name="Peters L."/>
            <person name="Ovchinnikova G."/>
            <person name="Lu M."/>
            <person name="Detter J.C."/>
            <person name="Han C."/>
            <person name="Tapia R."/>
            <person name="Land M."/>
            <person name="Hauser L."/>
            <person name="Kyrpides N."/>
            <person name="Ivanova N."/>
            <person name="Pagani I."/>
            <person name="Vogl K."/>
            <person name="Liu Z."/>
            <person name="Imhoff J."/>
            <person name="Thiel V."/>
            <person name="Frigaard N.-U."/>
            <person name="Bryant D."/>
            <person name="Woyke T."/>
        </authorList>
    </citation>
    <scope>NUCLEOTIDE SEQUENCE [LARGE SCALE GENOMIC DNA]</scope>
    <source>
        <strain evidence="3 4">8321</strain>
    </source>
</reference>
<evidence type="ECO:0000256" key="2">
    <source>
        <dbReference type="SAM" id="Phobius"/>
    </source>
</evidence>
<gene>
    <name evidence="3" type="ORF">Thimo_0322</name>
</gene>
<feature type="transmembrane region" description="Helical" evidence="2">
    <location>
        <begin position="6"/>
        <end position="30"/>
    </location>
</feature>